<evidence type="ECO:0000313" key="3">
    <source>
        <dbReference type="Proteomes" id="UP000792457"/>
    </source>
</evidence>
<feature type="compositionally biased region" description="Basic and acidic residues" evidence="1">
    <location>
        <begin position="416"/>
        <end position="425"/>
    </location>
</feature>
<dbReference type="OrthoDB" id="8197931at2759"/>
<feature type="compositionally biased region" description="Polar residues" evidence="1">
    <location>
        <begin position="124"/>
        <end position="133"/>
    </location>
</feature>
<proteinExistence type="predicted"/>
<feature type="compositionally biased region" description="Low complexity" evidence="1">
    <location>
        <begin position="134"/>
        <end position="144"/>
    </location>
</feature>
<feature type="compositionally biased region" description="Polar residues" evidence="1">
    <location>
        <begin position="150"/>
        <end position="174"/>
    </location>
</feature>
<reference evidence="2" key="1">
    <citation type="submission" date="2013-04" db="EMBL/GenBank/DDBJ databases">
        <authorList>
            <person name="Qu J."/>
            <person name="Murali S.C."/>
            <person name="Bandaranaike D."/>
            <person name="Bellair M."/>
            <person name="Blankenburg K."/>
            <person name="Chao H."/>
            <person name="Dinh H."/>
            <person name="Doddapaneni H."/>
            <person name="Downs B."/>
            <person name="Dugan-Rocha S."/>
            <person name="Elkadiri S."/>
            <person name="Gnanaolivu R.D."/>
            <person name="Hernandez B."/>
            <person name="Javaid M."/>
            <person name="Jayaseelan J.C."/>
            <person name="Lee S."/>
            <person name="Li M."/>
            <person name="Ming W."/>
            <person name="Munidasa M."/>
            <person name="Muniz J."/>
            <person name="Nguyen L."/>
            <person name="Ongeri F."/>
            <person name="Osuji N."/>
            <person name="Pu L.-L."/>
            <person name="Puazo M."/>
            <person name="Qu C."/>
            <person name="Quiroz J."/>
            <person name="Raj R."/>
            <person name="Weissenberger G."/>
            <person name="Xin Y."/>
            <person name="Zou X."/>
            <person name="Han Y."/>
            <person name="Richards S."/>
            <person name="Worley K."/>
            <person name="Muzny D."/>
            <person name="Gibbs R."/>
        </authorList>
    </citation>
    <scope>NUCLEOTIDE SEQUENCE</scope>
    <source>
        <strain evidence="2">Sampled in the wild</strain>
    </source>
</reference>
<keyword evidence="3" id="KW-1185">Reference proteome</keyword>
<feature type="compositionally biased region" description="Low complexity" evidence="1">
    <location>
        <begin position="334"/>
        <end position="360"/>
    </location>
</feature>
<evidence type="ECO:0000313" key="2">
    <source>
        <dbReference type="EMBL" id="KAG8224714.1"/>
    </source>
</evidence>
<feature type="region of interest" description="Disordered" evidence="1">
    <location>
        <begin position="415"/>
        <end position="476"/>
    </location>
</feature>
<feature type="region of interest" description="Disordered" evidence="1">
    <location>
        <begin position="74"/>
        <end position="197"/>
    </location>
</feature>
<accession>A0A8K0JZ31</accession>
<feature type="region of interest" description="Disordered" evidence="1">
    <location>
        <begin position="252"/>
        <end position="372"/>
    </location>
</feature>
<feature type="compositionally biased region" description="Pro residues" evidence="1">
    <location>
        <begin position="317"/>
        <end position="333"/>
    </location>
</feature>
<feature type="compositionally biased region" description="Pro residues" evidence="1">
    <location>
        <begin position="289"/>
        <end position="301"/>
    </location>
</feature>
<feature type="compositionally biased region" description="Low complexity" evidence="1">
    <location>
        <begin position="443"/>
        <end position="476"/>
    </location>
</feature>
<comment type="caution">
    <text evidence="2">The sequence shown here is derived from an EMBL/GenBank/DDBJ whole genome shotgun (WGS) entry which is preliminary data.</text>
</comment>
<evidence type="ECO:0000256" key="1">
    <source>
        <dbReference type="SAM" id="MobiDB-lite"/>
    </source>
</evidence>
<name>A0A8K0JZ31_LADFU</name>
<dbReference type="Proteomes" id="UP000792457">
    <property type="component" value="Unassembled WGS sequence"/>
</dbReference>
<dbReference type="EMBL" id="KZ308209">
    <property type="protein sequence ID" value="KAG8224714.1"/>
    <property type="molecule type" value="Genomic_DNA"/>
</dbReference>
<reference evidence="2" key="2">
    <citation type="submission" date="2017-10" db="EMBL/GenBank/DDBJ databases">
        <title>Ladona fulva Genome sequencing and assembly.</title>
        <authorList>
            <person name="Murali S."/>
            <person name="Richards S."/>
            <person name="Bandaranaike D."/>
            <person name="Bellair M."/>
            <person name="Blankenburg K."/>
            <person name="Chao H."/>
            <person name="Dinh H."/>
            <person name="Doddapaneni H."/>
            <person name="Dugan-Rocha S."/>
            <person name="Elkadiri S."/>
            <person name="Gnanaolivu R."/>
            <person name="Hernandez B."/>
            <person name="Skinner E."/>
            <person name="Javaid M."/>
            <person name="Lee S."/>
            <person name="Li M."/>
            <person name="Ming W."/>
            <person name="Munidasa M."/>
            <person name="Muniz J."/>
            <person name="Nguyen L."/>
            <person name="Hughes D."/>
            <person name="Osuji N."/>
            <person name="Pu L.-L."/>
            <person name="Puazo M."/>
            <person name="Qu C."/>
            <person name="Quiroz J."/>
            <person name="Raj R."/>
            <person name="Weissenberger G."/>
            <person name="Xin Y."/>
            <person name="Zou X."/>
            <person name="Han Y."/>
            <person name="Worley K."/>
            <person name="Muzny D."/>
            <person name="Gibbs R."/>
        </authorList>
    </citation>
    <scope>NUCLEOTIDE SEQUENCE</scope>
    <source>
        <strain evidence="2">Sampled in the wild</strain>
    </source>
</reference>
<feature type="compositionally biased region" description="Polar residues" evidence="1">
    <location>
        <begin position="79"/>
        <end position="96"/>
    </location>
</feature>
<feature type="compositionally biased region" description="Polar residues" evidence="1">
    <location>
        <begin position="31"/>
        <end position="40"/>
    </location>
</feature>
<feature type="region of interest" description="Disordered" evidence="1">
    <location>
        <begin position="16"/>
        <end position="51"/>
    </location>
</feature>
<gene>
    <name evidence="2" type="ORF">J437_LFUL004883</name>
</gene>
<organism evidence="2 3">
    <name type="scientific">Ladona fulva</name>
    <name type="common">Scarce chaser dragonfly</name>
    <name type="synonym">Libellula fulva</name>
    <dbReference type="NCBI Taxonomy" id="123851"/>
    <lineage>
        <taxon>Eukaryota</taxon>
        <taxon>Metazoa</taxon>
        <taxon>Ecdysozoa</taxon>
        <taxon>Arthropoda</taxon>
        <taxon>Hexapoda</taxon>
        <taxon>Insecta</taxon>
        <taxon>Pterygota</taxon>
        <taxon>Palaeoptera</taxon>
        <taxon>Odonata</taxon>
        <taxon>Epiprocta</taxon>
        <taxon>Anisoptera</taxon>
        <taxon>Libelluloidea</taxon>
        <taxon>Libellulidae</taxon>
        <taxon>Ladona</taxon>
    </lineage>
</organism>
<dbReference type="AlphaFoldDB" id="A0A8K0JZ31"/>
<sequence length="489" mass="53410">MVNHVLPNVNLDVLEGERTIPPPPDVVQVEGTPSNESVENGNKPAAETSTGLSGVVDELALFVQRDAGRIERIRKRYSLSDTPNAKPATTENSTSPVDPEAEAAADDYGFSKRPSVRGIKPRFGSTSQILQEISSPQVVSSSRSWPYPPTEQQQPNPAQTSNHLPQQPPVQTNPVAAAAAAAARRRQRGLPMVQEEGTRGFAPLEPMGQYCGQAVGRMVTAPVYASSPPSSSYLRESYQYPMETSHHCTAQHYPYYHHPNDSAEQQTVPRRYPPPHQPNVLHHQQHPYPMIPPQLHPPPHYGQPMHPNHPAFRTPHPTTPGQPPLKPPSPVSFPPSNYYSVPPHSSYPPQYYAPQQYQSPRLFPSNGNNPQEPQYYHHYQQVGPYHHQQYQGAGSPRSTNYPTQGMAWVAPTPACKRPEQQERGVPEGASASPGFPTMDHQPTTTASTTTSLPTSTSTGPSASLVTSVSASTLSSSTSTSSSVYYAMNV</sequence>
<protein>
    <submittedName>
        <fullName evidence="2">Uncharacterized protein</fullName>
    </submittedName>
</protein>